<evidence type="ECO:0000256" key="6">
    <source>
        <dbReference type="ARBA" id="ARBA00022692"/>
    </source>
</evidence>
<keyword evidence="5" id="KW-0808">Transferase</keyword>
<comment type="similarity">
    <text evidence="3">Belongs to the glycosyltransferase GT106 family.</text>
</comment>
<accession>A0A6J0NYM8</accession>
<dbReference type="GO" id="GO:0016757">
    <property type="term" value="F:glycosyltransferase activity"/>
    <property type="evidence" value="ECO:0007669"/>
    <property type="project" value="UniProtKB-KW"/>
</dbReference>
<evidence type="ECO:0000256" key="7">
    <source>
        <dbReference type="ARBA" id="ARBA00022968"/>
    </source>
</evidence>
<feature type="region of interest" description="Disordered" evidence="14">
    <location>
        <begin position="78"/>
        <end position="100"/>
    </location>
</feature>
<keyword evidence="6" id="KW-0812">Transmembrane</keyword>
<keyword evidence="8" id="KW-1133">Transmembrane helix</keyword>
<dbReference type="Proteomes" id="UP000504610">
    <property type="component" value="Chromosome 5"/>
</dbReference>
<evidence type="ECO:0000256" key="3">
    <source>
        <dbReference type="ARBA" id="ARBA00007737"/>
    </source>
</evidence>
<dbReference type="GO" id="GO:0006004">
    <property type="term" value="P:fucose metabolic process"/>
    <property type="evidence" value="ECO:0007669"/>
    <property type="project" value="UniProtKB-KW"/>
</dbReference>
<evidence type="ECO:0000256" key="13">
    <source>
        <dbReference type="ARBA" id="ARBA00030350"/>
    </source>
</evidence>
<dbReference type="AlphaFoldDB" id="A0A6J0NYM8"/>
<reference evidence="16" key="2">
    <citation type="submission" date="2025-08" db="UniProtKB">
        <authorList>
            <consortium name="RefSeq"/>
        </authorList>
    </citation>
    <scope>IDENTIFICATION</scope>
    <source>
        <tissue evidence="16">Leaf</tissue>
    </source>
</reference>
<comment type="subcellular location">
    <subcellularLocation>
        <location evidence="1">Membrane</location>
        <topology evidence="1">Single-pass type II membrane protein</topology>
    </subcellularLocation>
</comment>
<evidence type="ECO:0000256" key="1">
    <source>
        <dbReference type="ARBA" id="ARBA00004606"/>
    </source>
</evidence>
<dbReference type="GO" id="GO:0016020">
    <property type="term" value="C:membrane"/>
    <property type="evidence" value="ECO:0007669"/>
    <property type="project" value="UniProtKB-SubCell"/>
</dbReference>
<sequence length="556" mass="62752">MGTWKKKNSKNKVCYISIPFPAQIIKSVSSSSLSKRNTTTKFFSLFLRNPKLFAFCLLSLSVLGILSRLSHCLSPQESQLQSSDSTRSNTTHADDRSSDRITKPSVAVVGKNETFGGKDPKLIIPSRHVLDDEFWKQPDGLGYKPCLDFSAAYRRESRKIVRERRKYLMVVVSGGMNQQKNQIVDAVVIARILGAVLVVPVLQVNLIWGDESEFSDIFDLERFKSVLANDVKIVSLLPANKIMTRPTEDGGMPFHASPQWIRSHYLKRFNRDGVLLLRRLDSRLSKDLPSDLQKLRCKVAFEALKFSPSVMDMGKKLAERMRSKGPYIALHLRLEKDVWVRTGCLSGLSSKYDEIARLEGIKRPELLTAKSSMTPNERKLAGLCPLNAKEVTRLLRGLGAPRDARIYWAGGEPLGGKEALKPLTSQFPHLYNKYDIALPHELKPFAKRASIMAAIDYIVCKESDVFMASHGGNMGRAIQGHRAYEGHRKLITPNKRQMLPYFLNTSMTETEFEKMIKKLHRQSLGQPELRISKAGRDVTKYPVPECMCNNQTTPTI</sequence>
<keyword evidence="12" id="KW-0119">Carbohydrate metabolism</keyword>
<protein>
    <recommendedName>
        <fullName evidence="13">O-fucosyltransferase family protein</fullName>
    </recommendedName>
</protein>
<dbReference type="GeneID" id="108860403"/>
<comment type="pathway">
    <text evidence="2">Glycan metabolism.</text>
</comment>
<evidence type="ECO:0000256" key="2">
    <source>
        <dbReference type="ARBA" id="ARBA00004881"/>
    </source>
</evidence>
<dbReference type="PANTHER" id="PTHR31741">
    <property type="entry name" value="OS02G0726500 PROTEIN-RELATED"/>
    <property type="match status" value="1"/>
</dbReference>
<organism evidence="15 16">
    <name type="scientific">Raphanus sativus</name>
    <name type="common">Radish</name>
    <name type="synonym">Raphanus raphanistrum var. sativus</name>
    <dbReference type="NCBI Taxonomy" id="3726"/>
    <lineage>
        <taxon>Eukaryota</taxon>
        <taxon>Viridiplantae</taxon>
        <taxon>Streptophyta</taxon>
        <taxon>Embryophyta</taxon>
        <taxon>Tracheophyta</taxon>
        <taxon>Spermatophyta</taxon>
        <taxon>Magnoliopsida</taxon>
        <taxon>eudicotyledons</taxon>
        <taxon>Gunneridae</taxon>
        <taxon>Pentapetalae</taxon>
        <taxon>rosids</taxon>
        <taxon>malvids</taxon>
        <taxon>Brassicales</taxon>
        <taxon>Brassicaceae</taxon>
        <taxon>Brassiceae</taxon>
        <taxon>Raphanus</taxon>
    </lineage>
</organism>
<dbReference type="RefSeq" id="XP_018489789.2">
    <property type="nucleotide sequence ID" value="XM_018634287.2"/>
</dbReference>
<evidence type="ECO:0000313" key="16">
    <source>
        <dbReference type="RefSeq" id="XP_018489789.2"/>
    </source>
</evidence>
<dbReference type="OrthoDB" id="2016498at2759"/>
<dbReference type="InterPro" id="IPR024709">
    <property type="entry name" value="FucosylTrfase_pln"/>
</dbReference>
<evidence type="ECO:0000256" key="12">
    <source>
        <dbReference type="ARBA" id="ARBA00023277"/>
    </source>
</evidence>
<gene>
    <name evidence="16" type="primary">LOC108860403</name>
</gene>
<name>A0A6J0NYM8_RAPSA</name>
<dbReference type="CDD" id="cd11299">
    <property type="entry name" value="O-FucT_plant"/>
    <property type="match status" value="1"/>
</dbReference>
<evidence type="ECO:0000256" key="9">
    <source>
        <dbReference type="ARBA" id="ARBA00023136"/>
    </source>
</evidence>
<keyword evidence="11" id="KW-0294">Fucose metabolism</keyword>
<dbReference type="InterPro" id="IPR019378">
    <property type="entry name" value="GDP-Fuc_O-FucTrfase"/>
</dbReference>
<keyword evidence="15" id="KW-1185">Reference proteome</keyword>
<feature type="compositionally biased region" description="Polar residues" evidence="14">
    <location>
        <begin position="78"/>
        <end position="91"/>
    </location>
</feature>
<evidence type="ECO:0000256" key="14">
    <source>
        <dbReference type="SAM" id="MobiDB-lite"/>
    </source>
</evidence>
<dbReference type="GO" id="GO:0005737">
    <property type="term" value="C:cytoplasm"/>
    <property type="evidence" value="ECO:0007669"/>
    <property type="project" value="TreeGrafter"/>
</dbReference>
<keyword evidence="10" id="KW-0325">Glycoprotein</keyword>
<keyword evidence="7" id="KW-0735">Signal-anchor</keyword>
<reference evidence="15" key="1">
    <citation type="journal article" date="2019" name="Database">
        <title>The radish genome database (RadishGD): an integrated information resource for radish genomics.</title>
        <authorList>
            <person name="Yu H.J."/>
            <person name="Baek S."/>
            <person name="Lee Y.J."/>
            <person name="Cho A."/>
            <person name="Mun J.H."/>
        </authorList>
    </citation>
    <scope>NUCLEOTIDE SEQUENCE [LARGE SCALE GENOMIC DNA]</scope>
    <source>
        <strain evidence="15">cv. WK10039</strain>
    </source>
</reference>
<proteinExistence type="inferred from homology"/>
<evidence type="ECO:0000256" key="8">
    <source>
        <dbReference type="ARBA" id="ARBA00022989"/>
    </source>
</evidence>
<evidence type="ECO:0000313" key="15">
    <source>
        <dbReference type="Proteomes" id="UP000504610"/>
    </source>
</evidence>
<dbReference type="Pfam" id="PF10250">
    <property type="entry name" value="O-FucT"/>
    <property type="match status" value="1"/>
</dbReference>
<evidence type="ECO:0000256" key="10">
    <source>
        <dbReference type="ARBA" id="ARBA00023180"/>
    </source>
</evidence>
<dbReference type="PANTHER" id="PTHR31741:SF57">
    <property type="entry name" value="O-FUCOSYLTRANSFERASE 24"/>
    <property type="match status" value="1"/>
</dbReference>
<dbReference type="PIRSF" id="PIRSF009360">
    <property type="entry name" value="UCP009360"/>
    <property type="match status" value="1"/>
</dbReference>
<evidence type="ECO:0000256" key="4">
    <source>
        <dbReference type="ARBA" id="ARBA00022676"/>
    </source>
</evidence>
<evidence type="ECO:0000256" key="11">
    <source>
        <dbReference type="ARBA" id="ARBA00023253"/>
    </source>
</evidence>
<keyword evidence="4" id="KW-0328">Glycosyltransferase</keyword>
<keyword evidence="9" id="KW-0472">Membrane</keyword>
<dbReference type="KEGG" id="rsz:108860403"/>
<evidence type="ECO:0000256" key="5">
    <source>
        <dbReference type="ARBA" id="ARBA00022679"/>
    </source>
</evidence>